<dbReference type="PANTHER" id="PTHR11206">
    <property type="entry name" value="MULTIDRUG RESISTANCE PROTEIN"/>
    <property type="match status" value="1"/>
</dbReference>
<name>A0AA41VBW5_PAPNU</name>
<evidence type="ECO:0000313" key="3">
    <source>
        <dbReference type="Proteomes" id="UP001177140"/>
    </source>
</evidence>
<keyword evidence="1" id="KW-0812">Transmembrane</keyword>
<protein>
    <submittedName>
        <fullName evidence="2">Uncharacterized protein</fullName>
    </submittedName>
</protein>
<proteinExistence type="predicted"/>
<dbReference type="AlphaFoldDB" id="A0AA41VBW5"/>
<sequence>MAIGAGWQANVAYVNIVTYYLIGMPIGVFMGFKLDWGLEGLWIGTQIGMGLQTIVLLIMCWRADWDKEVRLSEDRVSKDVRLDEEQKLIHNKS</sequence>
<gene>
    <name evidence="2" type="ORF">MKW94_007869</name>
</gene>
<accession>A0AA41VBW5</accession>
<evidence type="ECO:0000313" key="2">
    <source>
        <dbReference type="EMBL" id="MCL7035808.1"/>
    </source>
</evidence>
<dbReference type="Proteomes" id="UP001177140">
    <property type="component" value="Unassembled WGS sequence"/>
</dbReference>
<feature type="transmembrane region" description="Helical" evidence="1">
    <location>
        <begin position="12"/>
        <end position="34"/>
    </location>
</feature>
<organism evidence="2 3">
    <name type="scientific">Papaver nudicaule</name>
    <name type="common">Iceland poppy</name>
    <dbReference type="NCBI Taxonomy" id="74823"/>
    <lineage>
        <taxon>Eukaryota</taxon>
        <taxon>Viridiplantae</taxon>
        <taxon>Streptophyta</taxon>
        <taxon>Embryophyta</taxon>
        <taxon>Tracheophyta</taxon>
        <taxon>Spermatophyta</taxon>
        <taxon>Magnoliopsida</taxon>
        <taxon>Ranunculales</taxon>
        <taxon>Papaveraceae</taxon>
        <taxon>Papaveroideae</taxon>
        <taxon>Papaver</taxon>
    </lineage>
</organism>
<dbReference type="EMBL" id="JAJJMA010160999">
    <property type="protein sequence ID" value="MCL7035808.1"/>
    <property type="molecule type" value="Genomic_DNA"/>
</dbReference>
<keyword evidence="3" id="KW-1185">Reference proteome</keyword>
<reference evidence="2" key="1">
    <citation type="submission" date="2022-03" db="EMBL/GenBank/DDBJ databases">
        <title>A functionally conserved STORR gene fusion in Papaver species that diverged 16.8 million years ago.</title>
        <authorList>
            <person name="Catania T."/>
        </authorList>
    </citation>
    <scope>NUCLEOTIDE SEQUENCE</scope>
    <source>
        <strain evidence="2">S-191538</strain>
    </source>
</reference>
<comment type="caution">
    <text evidence="2">The sequence shown here is derived from an EMBL/GenBank/DDBJ whole genome shotgun (WGS) entry which is preliminary data.</text>
</comment>
<feature type="transmembrane region" description="Helical" evidence="1">
    <location>
        <begin position="40"/>
        <end position="61"/>
    </location>
</feature>
<keyword evidence="1" id="KW-0472">Membrane</keyword>
<keyword evidence="1" id="KW-1133">Transmembrane helix</keyword>
<evidence type="ECO:0000256" key="1">
    <source>
        <dbReference type="SAM" id="Phobius"/>
    </source>
</evidence>